<organism evidence="2 3">
    <name type="scientific">Ornithinibacter aureus</name>
    <dbReference type="NCBI Taxonomy" id="622664"/>
    <lineage>
        <taxon>Bacteria</taxon>
        <taxon>Bacillati</taxon>
        <taxon>Actinomycetota</taxon>
        <taxon>Actinomycetes</taxon>
        <taxon>Micrococcales</taxon>
        <taxon>Intrasporangiaceae</taxon>
        <taxon>Ornithinibacter</taxon>
    </lineage>
</organism>
<proteinExistence type="predicted"/>
<name>A0ABP8JGP3_9MICO</name>
<sequence>MTPALGVVLVPTLPPEALRPLAAAADRHLDELWVWEDCFKESGGAAAAAALAWTDRVRVGIGLAPVPLRNVALLAMEVATIHRLFPGRFLPGIGHGVQDWMGQVGARERSPLTLLREHAQAMRLLLDGHEVSTAGRYVHLDRVKLDWPPEPGSPLLIGGGGPKTLELAGRYGDGILVGSAVSESELEDSVAAGRLGWAQGRGPDAPPMPVLAHLLTATGGRAHQRVEEELARWGHTDGAPGRGVAGDAGAIADAVRRLAAIGATTVVFQPTRDEPDLDGFVEFLGTDVRAALDG</sequence>
<dbReference type="InterPro" id="IPR036661">
    <property type="entry name" value="Luciferase-like_sf"/>
</dbReference>
<keyword evidence="3" id="KW-1185">Reference proteome</keyword>
<dbReference type="CDD" id="cd01097">
    <property type="entry name" value="Tetrahydromethanopterin_reductase"/>
    <property type="match status" value="1"/>
</dbReference>
<dbReference type="InterPro" id="IPR011251">
    <property type="entry name" value="Luciferase-like_dom"/>
</dbReference>
<accession>A0ABP8JGP3</accession>
<protein>
    <submittedName>
        <fullName evidence="2">LLM class flavin-dependent oxidoreductase</fullName>
    </submittedName>
</protein>
<dbReference type="SUPFAM" id="SSF51679">
    <property type="entry name" value="Bacterial luciferase-like"/>
    <property type="match status" value="1"/>
</dbReference>
<dbReference type="Pfam" id="PF00296">
    <property type="entry name" value="Bac_luciferase"/>
    <property type="match status" value="1"/>
</dbReference>
<dbReference type="EMBL" id="BAABFX010000013">
    <property type="protein sequence ID" value="GAA4390440.1"/>
    <property type="molecule type" value="Genomic_DNA"/>
</dbReference>
<dbReference type="PANTHER" id="PTHR43244:SF2">
    <property type="entry name" value="CONSERVED HYPOTHETICAL ALANINE AND PROLINE-RICH PROTEIN"/>
    <property type="match status" value="1"/>
</dbReference>
<dbReference type="RefSeq" id="WP_159898571.1">
    <property type="nucleotide sequence ID" value="NZ_BAABFX010000013.1"/>
</dbReference>
<feature type="domain" description="Luciferase-like" evidence="1">
    <location>
        <begin position="15"/>
        <end position="233"/>
    </location>
</feature>
<dbReference type="Gene3D" id="3.20.20.30">
    <property type="entry name" value="Luciferase-like domain"/>
    <property type="match status" value="1"/>
</dbReference>
<reference evidence="3" key="1">
    <citation type="journal article" date="2019" name="Int. J. Syst. Evol. Microbiol.">
        <title>The Global Catalogue of Microorganisms (GCM) 10K type strain sequencing project: providing services to taxonomists for standard genome sequencing and annotation.</title>
        <authorList>
            <consortium name="The Broad Institute Genomics Platform"/>
            <consortium name="The Broad Institute Genome Sequencing Center for Infectious Disease"/>
            <person name="Wu L."/>
            <person name="Ma J."/>
        </authorList>
    </citation>
    <scope>NUCLEOTIDE SEQUENCE [LARGE SCALE GENOMIC DNA]</scope>
    <source>
        <strain evidence="3">JCM 17738</strain>
    </source>
</reference>
<evidence type="ECO:0000313" key="3">
    <source>
        <dbReference type="Proteomes" id="UP001500390"/>
    </source>
</evidence>
<gene>
    <name evidence="2" type="ORF">GCM10023153_07490</name>
</gene>
<comment type="caution">
    <text evidence="2">The sequence shown here is derived from an EMBL/GenBank/DDBJ whole genome shotgun (WGS) entry which is preliminary data.</text>
</comment>
<dbReference type="InterPro" id="IPR050564">
    <property type="entry name" value="F420-G6PD/mer"/>
</dbReference>
<dbReference type="Proteomes" id="UP001500390">
    <property type="component" value="Unassembled WGS sequence"/>
</dbReference>
<evidence type="ECO:0000259" key="1">
    <source>
        <dbReference type="Pfam" id="PF00296"/>
    </source>
</evidence>
<evidence type="ECO:0000313" key="2">
    <source>
        <dbReference type="EMBL" id="GAA4390440.1"/>
    </source>
</evidence>
<dbReference type="PANTHER" id="PTHR43244">
    <property type="match status" value="1"/>
</dbReference>